<feature type="region of interest" description="Disordered" evidence="1">
    <location>
        <begin position="12"/>
        <end position="32"/>
    </location>
</feature>
<evidence type="ECO:0000256" key="2">
    <source>
        <dbReference type="SAM" id="Phobius"/>
    </source>
</evidence>
<keyword evidence="2" id="KW-1133">Transmembrane helix</keyword>
<dbReference type="AlphaFoldDB" id="A0A1H3Z4U8"/>
<sequence length="76" mass="8266">MRDYPDEIMVKADTDQREDAAEPRGRDALGLSPKGLFHDFVLEPMKGRGVDVVYKATTVFLTLATGAVLVMALLAA</sequence>
<reference evidence="3 4" key="1">
    <citation type="submission" date="2016-10" db="EMBL/GenBank/DDBJ databases">
        <authorList>
            <person name="de Groot N.N."/>
        </authorList>
    </citation>
    <scope>NUCLEOTIDE SEQUENCE [LARGE SCALE GENOMIC DNA]</scope>
    <source>
        <strain evidence="3 4">DSM 15345</strain>
    </source>
</reference>
<organism evidence="3 4">
    <name type="scientific">Rubrimonas cliftonensis</name>
    <dbReference type="NCBI Taxonomy" id="89524"/>
    <lineage>
        <taxon>Bacteria</taxon>
        <taxon>Pseudomonadati</taxon>
        <taxon>Pseudomonadota</taxon>
        <taxon>Alphaproteobacteria</taxon>
        <taxon>Rhodobacterales</taxon>
        <taxon>Paracoccaceae</taxon>
        <taxon>Rubrimonas</taxon>
    </lineage>
</organism>
<evidence type="ECO:0000313" key="3">
    <source>
        <dbReference type="EMBL" id="SEA18725.1"/>
    </source>
</evidence>
<name>A0A1H3Z4U8_9RHOB</name>
<dbReference type="Proteomes" id="UP000198703">
    <property type="component" value="Unassembled WGS sequence"/>
</dbReference>
<feature type="transmembrane region" description="Helical" evidence="2">
    <location>
        <begin position="52"/>
        <end position="75"/>
    </location>
</feature>
<dbReference type="RefSeq" id="WP_093251077.1">
    <property type="nucleotide sequence ID" value="NZ_FNQM01000003.1"/>
</dbReference>
<gene>
    <name evidence="3" type="ORF">SAMN05444370_103392</name>
</gene>
<keyword evidence="4" id="KW-1185">Reference proteome</keyword>
<feature type="compositionally biased region" description="Basic and acidic residues" evidence="1">
    <location>
        <begin position="12"/>
        <end position="27"/>
    </location>
</feature>
<keyword evidence="2" id="KW-0812">Transmembrane</keyword>
<protein>
    <submittedName>
        <fullName evidence="3">Uncharacterized protein</fullName>
    </submittedName>
</protein>
<keyword evidence="2" id="KW-0472">Membrane</keyword>
<accession>A0A1H3Z4U8</accession>
<evidence type="ECO:0000256" key="1">
    <source>
        <dbReference type="SAM" id="MobiDB-lite"/>
    </source>
</evidence>
<dbReference type="EMBL" id="FNQM01000003">
    <property type="protein sequence ID" value="SEA18725.1"/>
    <property type="molecule type" value="Genomic_DNA"/>
</dbReference>
<dbReference type="STRING" id="89524.SAMN05444370_103392"/>
<proteinExistence type="predicted"/>
<evidence type="ECO:0000313" key="4">
    <source>
        <dbReference type="Proteomes" id="UP000198703"/>
    </source>
</evidence>